<reference evidence="10 11" key="1">
    <citation type="journal article" date="2015" name="Proc. Natl. Acad. Sci. U.S.A.">
        <title>The resurrection genome of Boea hygrometrica: A blueprint for survival of dehydration.</title>
        <authorList>
            <person name="Xiao L."/>
            <person name="Yang G."/>
            <person name="Zhang L."/>
            <person name="Yang X."/>
            <person name="Zhao S."/>
            <person name="Ji Z."/>
            <person name="Zhou Q."/>
            <person name="Hu M."/>
            <person name="Wang Y."/>
            <person name="Chen M."/>
            <person name="Xu Y."/>
            <person name="Jin H."/>
            <person name="Xiao X."/>
            <person name="Hu G."/>
            <person name="Bao F."/>
            <person name="Hu Y."/>
            <person name="Wan P."/>
            <person name="Li L."/>
            <person name="Deng X."/>
            <person name="Kuang T."/>
            <person name="Xiang C."/>
            <person name="Zhu J.K."/>
            <person name="Oliver M.J."/>
            <person name="He Y."/>
        </authorList>
    </citation>
    <scope>NUCLEOTIDE SEQUENCE [LARGE SCALE GENOMIC DNA]</scope>
    <source>
        <strain evidence="11">cv. XS01</strain>
    </source>
</reference>
<dbReference type="InterPro" id="IPR032675">
    <property type="entry name" value="LRR_dom_sf"/>
</dbReference>
<evidence type="ECO:0000313" key="10">
    <source>
        <dbReference type="EMBL" id="KZV40614.1"/>
    </source>
</evidence>
<accession>A0A2Z7C149</accession>
<evidence type="ECO:0000256" key="4">
    <source>
        <dbReference type="ARBA" id="ARBA00022729"/>
    </source>
</evidence>
<dbReference type="PANTHER" id="PTHR48063:SF103">
    <property type="entry name" value="LEUCINE-RICH RECEPTOR-LIKE KINASE FAMILY PROTEIN"/>
    <property type="match status" value="1"/>
</dbReference>
<dbReference type="EMBL" id="KQ999908">
    <property type="protein sequence ID" value="KZV40614.1"/>
    <property type="molecule type" value="Genomic_DNA"/>
</dbReference>
<evidence type="ECO:0000313" key="11">
    <source>
        <dbReference type="Proteomes" id="UP000250235"/>
    </source>
</evidence>
<dbReference type="Proteomes" id="UP000250235">
    <property type="component" value="Unassembled WGS sequence"/>
</dbReference>
<gene>
    <name evidence="10" type="ORF">F511_27852</name>
</gene>
<evidence type="ECO:0000256" key="2">
    <source>
        <dbReference type="ARBA" id="ARBA00022614"/>
    </source>
</evidence>
<dbReference type="GO" id="GO:0016020">
    <property type="term" value="C:membrane"/>
    <property type="evidence" value="ECO:0007669"/>
    <property type="project" value="UniProtKB-SubCell"/>
</dbReference>
<keyword evidence="4" id="KW-0732">Signal</keyword>
<dbReference type="InterPro" id="IPR046956">
    <property type="entry name" value="RLP23-like"/>
</dbReference>
<evidence type="ECO:0000256" key="3">
    <source>
        <dbReference type="ARBA" id="ARBA00022692"/>
    </source>
</evidence>
<keyword evidence="8" id="KW-0325">Glycoprotein</keyword>
<dbReference type="Pfam" id="PF08263">
    <property type="entry name" value="LRRNT_2"/>
    <property type="match status" value="1"/>
</dbReference>
<keyword evidence="2" id="KW-0433">Leucine-rich repeat</keyword>
<name>A0A2Z7C149_9LAMI</name>
<proteinExistence type="predicted"/>
<dbReference type="OrthoDB" id="1937783at2759"/>
<feature type="domain" description="Leucine-rich repeat-containing N-terminal plant-type" evidence="9">
    <location>
        <begin position="36"/>
        <end position="72"/>
    </location>
</feature>
<evidence type="ECO:0000256" key="6">
    <source>
        <dbReference type="ARBA" id="ARBA00022989"/>
    </source>
</evidence>
<dbReference type="InterPro" id="IPR013210">
    <property type="entry name" value="LRR_N_plant-typ"/>
</dbReference>
<evidence type="ECO:0000256" key="1">
    <source>
        <dbReference type="ARBA" id="ARBA00004479"/>
    </source>
</evidence>
<keyword evidence="6" id="KW-1133">Transmembrane helix</keyword>
<evidence type="ECO:0000256" key="5">
    <source>
        <dbReference type="ARBA" id="ARBA00022737"/>
    </source>
</evidence>
<keyword evidence="11" id="KW-1185">Reference proteome</keyword>
<evidence type="ECO:0000259" key="9">
    <source>
        <dbReference type="Pfam" id="PF08263"/>
    </source>
</evidence>
<keyword evidence="7" id="KW-0472">Membrane</keyword>
<protein>
    <submittedName>
        <fullName evidence="10">Receptor-like protein 12</fullName>
    </submittedName>
</protein>
<dbReference type="PANTHER" id="PTHR48063">
    <property type="entry name" value="LRR RECEPTOR-LIKE KINASE"/>
    <property type="match status" value="1"/>
</dbReference>
<evidence type="ECO:0000256" key="8">
    <source>
        <dbReference type="ARBA" id="ARBA00023180"/>
    </source>
</evidence>
<sequence length="138" mass="15879">MDYEKRKTKLLSAFLVFVSICTLKGGIAEVIRCKETERQALLKFKKGLVDEYDVLSSWGRSECCKWRGVGCSNKTGHVISLHLNEETLDQWHALRGNLSNNMLEYMKTLHMSVTLHMPVTLHMHEETQYIDCVFNIGT</sequence>
<dbReference type="AlphaFoldDB" id="A0A2Z7C149"/>
<organism evidence="10 11">
    <name type="scientific">Dorcoceras hygrometricum</name>
    <dbReference type="NCBI Taxonomy" id="472368"/>
    <lineage>
        <taxon>Eukaryota</taxon>
        <taxon>Viridiplantae</taxon>
        <taxon>Streptophyta</taxon>
        <taxon>Embryophyta</taxon>
        <taxon>Tracheophyta</taxon>
        <taxon>Spermatophyta</taxon>
        <taxon>Magnoliopsida</taxon>
        <taxon>eudicotyledons</taxon>
        <taxon>Gunneridae</taxon>
        <taxon>Pentapetalae</taxon>
        <taxon>asterids</taxon>
        <taxon>lamiids</taxon>
        <taxon>Lamiales</taxon>
        <taxon>Gesneriaceae</taxon>
        <taxon>Didymocarpoideae</taxon>
        <taxon>Trichosporeae</taxon>
        <taxon>Loxocarpinae</taxon>
        <taxon>Dorcoceras</taxon>
    </lineage>
</organism>
<keyword evidence="10" id="KW-0675">Receptor</keyword>
<keyword evidence="3" id="KW-0812">Transmembrane</keyword>
<comment type="subcellular location">
    <subcellularLocation>
        <location evidence="1">Membrane</location>
        <topology evidence="1">Single-pass type I membrane protein</topology>
    </subcellularLocation>
</comment>
<dbReference type="Gene3D" id="3.80.10.10">
    <property type="entry name" value="Ribonuclease Inhibitor"/>
    <property type="match status" value="1"/>
</dbReference>
<keyword evidence="5" id="KW-0677">Repeat</keyword>
<evidence type="ECO:0000256" key="7">
    <source>
        <dbReference type="ARBA" id="ARBA00023136"/>
    </source>
</evidence>